<reference evidence="1 2" key="1">
    <citation type="submission" date="2014-01" db="EMBL/GenBank/DDBJ databases">
        <title>Isolation of Serratia multitudinisentens RB-25 from Ex-Landfill site.</title>
        <authorList>
            <person name="Robson E.H.J."/>
        </authorList>
    </citation>
    <scope>NUCLEOTIDE SEQUENCE [LARGE SCALE GENOMIC DNA]</scope>
    <source>
        <strain evidence="1 2">RB-25</strain>
    </source>
</reference>
<accession>W0L867</accession>
<dbReference type="KEGG" id="sfo:Z042_01405"/>
<dbReference type="eggNOG" id="ENOG502ZJYR">
    <property type="taxonomic scope" value="Bacteria"/>
</dbReference>
<gene>
    <name evidence="1" type="ORF">Z042_01405</name>
</gene>
<organism evidence="1 2">
    <name type="scientific">Chania multitudinisentens RB-25</name>
    <dbReference type="NCBI Taxonomy" id="1441930"/>
    <lineage>
        <taxon>Bacteria</taxon>
        <taxon>Pseudomonadati</taxon>
        <taxon>Pseudomonadota</taxon>
        <taxon>Gammaproteobacteria</taxon>
        <taxon>Enterobacterales</taxon>
        <taxon>Yersiniaceae</taxon>
        <taxon>Chania</taxon>
    </lineage>
</organism>
<protein>
    <submittedName>
        <fullName evidence="1">Uncharacterized protein</fullName>
    </submittedName>
</protein>
<dbReference type="OrthoDB" id="700978at2"/>
<keyword evidence="2" id="KW-1185">Reference proteome</keyword>
<dbReference type="RefSeq" id="WP_024911007.1">
    <property type="nucleotide sequence ID" value="NZ_CP007044.2"/>
</dbReference>
<sequence>MDSNTFLYPKSGRWGRLVNKLLSNRLLLRGRRALLSRLPFLQLASEATDIVYCTWVIDLEAAANWIPAGVRLSQHDGKILFTILTYSHQHFGPRLAGPLRRFFPSPRQSNWRFYIDTLPGNVTHAGTVLFVKNIFDNALYAIGSRLFSDALPSHLAQRFEHSVNDGLYHTTLRSGNGSAPDFHCQAQMSANKHLPATFTPFFDSWDAAVKFLCLQRGAVSYVEDCERLAYAEIELPIDVTSVIPLEVIPNTISSPFLTQIGAVGKPLCFVVPRVEFRVLSEHLL</sequence>
<dbReference type="PATRIC" id="fig|1441930.4.peg.292"/>
<reference evidence="1 2" key="2">
    <citation type="submission" date="2015-03" db="EMBL/GenBank/DDBJ databases">
        <authorList>
            <person name="Chan K.-G."/>
        </authorList>
    </citation>
    <scope>NUCLEOTIDE SEQUENCE [LARGE SCALE GENOMIC DNA]</scope>
    <source>
        <strain evidence="1 2">RB-25</strain>
    </source>
</reference>
<dbReference type="HOGENOM" id="CLU_085615_0_0_6"/>
<evidence type="ECO:0000313" key="1">
    <source>
        <dbReference type="EMBL" id="AHG18447.1"/>
    </source>
</evidence>
<dbReference type="Proteomes" id="UP000019030">
    <property type="component" value="Chromosome"/>
</dbReference>
<dbReference type="InterPro" id="IPR018644">
    <property type="entry name" value="DUF2071"/>
</dbReference>
<dbReference type="AlphaFoldDB" id="W0L867"/>
<evidence type="ECO:0000313" key="2">
    <source>
        <dbReference type="Proteomes" id="UP000019030"/>
    </source>
</evidence>
<proteinExistence type="predicted"/>
<dbReference type="EMBL" id="CP007044">
    <property type="protein sequence ID" value="AHG18447.1"/>
    <property type="molecule type" value="Genomic_DNA"/>
</dbReference>
<name>W0L867_9GAMM</name>
<dbReference type="Pfam" id="PF09844">
    <property type="entry name" value="DUF2071"/>
    <property type="match status" value="1"/>
</dbReference>